<proteinExistence type="predicted"/>
<dbReference type="EMBL" id="CM010633">
    <property type="protein sequence ID" value="RID58518.1"/>
    <property type="molecule type" value="Genomic_DNA"/>
</dbReference>
<reference evidence="1 2" key="1">
    <citation type="submission" date="2018-06" db="EMBL/GenBank/DDBJ databases">
        <title>WGS assembly of Brassica rapa FPsc.</title>
        <authorList>
            <person name="Bowman J."/>
            <person name="Kohchi T."/>
            <person name="Yamato K."/>
            <person name="Jenkins J."/>
            <person name="Shu S."/>
            <person name="Ishizaki K."/>
            <person name="Yamaoka S."/>
            <person name="Nishihama R."/>
            <person name="Nakamura Y."/>
            <person name="Berger F."/>
            <person name="Adam C."/>
            <person name="Aki S."/>
            <person name="Althoff F."/>
            <person name="Araki T."/>
            <person name="Arteaga-Vazquez M."/>
            <person name="Balasubrmanian S."/>
            <person name="Bauer D."/>
            <person name="Boehm C."/>
            <person name="Briginshaw L."/>
            <person name="Caballero-Perez J."/>
            <person name="Catarino B."/>
            <person name="Chen F."/>
            <person name="Chiyoda S."/>
            <person name="Chovatia M."/>
            <person name="Davies K."/>
            <person name="Delmans M."/>
            <person name="Demura T."/>
            <person name="Dierschke T."/>
            <person name="Dolan L."/>
            <person name="Dorantes-Acosta A."/>
            <person name="Eklund D."/>
            <person name="Florent S."/>
            <person name="Flores-Sandoval E."/>
            <person name="Fujiyama A."/>
            <person name="Fukuzawa H."/>
            <person name="Galik B."/>
            <person name="Grimanelli D."/>
            <person name="Grimwood J."/>
            <person name="Grossniklaus U."/>
            <person name="Hamada T."/>
            <person name="Haseloff J."/>
            <person name="Hetherington A."/>
            <person name="Higo A."/>
            <person name="Hirakawa Y."/>
            <person name="Hundley H."/>
            <person name="Ikeda Y."/>
            <person name="Inoue K."/>
            <person name="Inoue S."/>
            <person name="Ishida S."/>
            <person name="Jia Q."/>
            <person name="Kakita M."/>
            <person name="Kanazawa T."/>
            <person name="Kawai Y."/>
            <person name="Kawashima T."/>
            <person name="Kennedy M."/>
            <person name="Kinose K."/>
            <person name="Kinoshita T."/>
            <person name="Kohara Y."/>
            <person name="Koide E."/>
            <person name="Komatsu K."/>
            <person name="Kopischke S."/>
            <person name="Kubo M."/>
            <person name="Kyozuka J."/>
            <person name="Lagercrantz U."/>
            <person name="Lin S."/>
            <person name="Lindquist E."/>
            <person name="Lipzen A."/>
            <person name="Lu C."/>
            <person name="Luna E."/>
            <person name="Martienssen R."/>
            <person name="Minamino N."/>
            <person name="Mizutani M."/>
            <person name="Mizutani M."/>
            <person name="Mochizuki N."/>
            <person name="Monte I."/>
            <person name="Mosher R."/>
            <person name="Nagasaki H."/>
            <person name="Nakagami H."/>
            <person name="Naramoto S."/>
            <person name="Nishitani K."/>
            <person name="Ohtani M."/>
            <person name="Okamoto T."/>
            <person name="Okumura M."/>
            <person name="Phillips J."/>
            <person name="Pollak B."/>
            <person name="Reinders A."/>
            <person name="Roevekamp M."/>
            <person name="Sano R."/>
            <person name="Sawa S."/>
            <person name="Schmid M."/>
            <person name="Shirakawa M."/>
            <person name="Solano R."/>
            <person name="Spunde A."/>
            <person name="Suetsugu N."/>
            <person name="Sugano S."/>
            <person name="Sugiyama A."/>
            <person name="Sun R."/>
            <person name="Suzuki Y."/>
            <person name="Takenaka M."/>
            <person name="Takezawa D."/>
            <person name="Tomogane H."/>
            <person name="Tsuzuki M."/>
            <person name="Ueda T."/>
            <person name="Umeda M."/>
            <person name="Ward J."/>
            <person name="Watanabe Y."/>
            <person name="Yazaki K."/>
            <person name="Yokoyama R."/>
            <person name="Yoshitake Y."/>
            <person name="Yotsui I."/>
            <person name="Zachgo S."/>
            <person name="Schmutz J."/>
        </authorList>
    </citation>
    <scope>NUCLEOTIDE SEQUENCE [LARGE SCALE GENOMIC DNA]</scope>
    <source>
        <strain evidence="2">cv. B-3</strain>
    </source>
</reference>
<dbReference type="Proteomes" id="UP000264353">
    <property type="component" value="Chromosome A6"/>
</dbReference>
<protein>
    <submittedName>
        <fullName evidence="1">Uncharacterized protein</fullName>
    </submittedName>
</protein>
<accession>A0A397Z0V1</accession>
<dbReference type="InterPro" id="IPR014752">
    <property type="entry name" value="Arrestin-like_C"/>
</dbReference>
<dbReference type="AlphaFoldDB" id="A0A397Z0V1"/>
<sequence length="84" mass="10492">MEVDYKVHEFVILFAEKDTIDSQNINNKFGVKYYLNLFLVDEEDRCYIKQQEMMLYRLKKETFLMFTERKEQIRIFQNFLKRFS</sequence>
<evidence type="ECO:0000313" key="2">
    <source>
        <dbReference type="Proteomes" id="UP000264353"/>
    </source>
</evidence>
<name>A0A397Z0V1_BRACM</name>
<organism evidence="1 2">
    <name type="scientific">Brassica campestris</name>
    <name type="common">Field mustard</name>
    <dbReference type="NCBI Taxonomy" id="3711"/>
    <lineage>
        <taxon>Eukaryota</taxon>
        <taxon>Viridiplantae</taxon>
        <taxon>Streptophyta</taxon>
        <taxon>Embryophyta</taxon>
        <taxon>Tracheophyta</taxon>
        <taxon>Spermatophyta</taxon>
        <taxon>Magnoliopsida</taxon>
        <taxon>eudicotyledons</taxon>
        <taxon>Gunneridae</taxon>
        <taxon>Pentapetalae</taxon>
        <taxon>rosids</taxon>
        <taxon>malvids</taxon>
        <taxon>Brassicales</taxon>
        <taxon>Brassicaceae</taxon>
        <taxon>Brassiceae</taxon>
        <taxon>Brassica</taxon>
    </lineage>
</organism>
<gene>
    <name evidence="1" type="ORF">BRARA_F01814</name>
</gene>
<dbReference type="Gene3D" id="2.60.40.640">
    <property type="match status" value="1"/>
</dbReference>
<evidence type="ECO:0000313" key="1">
    <source>
        <dbReference type="EMBL" id="RID58518.1"/>
    </source>
</evidence>